<dbReference type="OrthoDB" id="9807602at2"/>
<accession>A0A6I4I836</accession>
<evidence type="ECO:0000313" key="2">
    <source>
        <dbReference type="EMBL" id="MVN90208.1"/>
    </source>
</evidence>
<dbReference type="InterPro" id="IPR052724">
    <property type="entry name" value="GT117_domain-containing"/>
</dbReference>
<evidence type="ECO:0000313" key="3">
    <source>
        <dbReference type="Proteomes" id="UP000434850"/>
    </source>
</evidence>
<organism evidence="2 3">
    <name type="scientific">Mucilaginibacter aquatilis</name>
    <dbReference type="NCBI Taxonomy" id="1517760"/>
    <lineage>
        <taxon>Bacteria</taxon>
        <taxon>Pseudomonadati</taxon>
        <taxon>Bacteroidota</taxon>
        <taxon>Sphingobacteriia</taxon>
        <taxon>Sphingobacteriales</taxon>
        <taxon>Sphingobacteriaceae</taxon>
        <taxon>Mucilaginibacter</taxon>
    </lineage>
</organism>
<feature type="transmembrane region" description="Helical" evidence="1">
    <location>
        <begin position="526"/>
        <end position="542"/>
    </location>
</feature>
<feature type="transmembrane region" description="Helical" evidence="1">
    <location>
        <begin position="286"/>
        <end position="319"/>
    </location>
</feature>
<dbReference type="PANTHER" id="PTHR16214:SF3">
    <property type="entry name" value="TRANSMEMBRANE PROTEIN 260"/>
    <property type="match status" value="1"/>
</dbReference>
<keyword evidence="3" id="KW-1185">Reference proteome</keyword>
<feature type="transmembrane region" description="Helical" evidence="1">
    <location>
        <begin position="116"/>
        <end position="134"/>
    </location>
</feature>
<dbReference type="Pfam" id="PF11028">
    <property type="entry name" value="TMEM260-like"/>
    <property type="match status" value="1"/>
</dbReference>
<dbReference type="AlphaFoldDB" id="A0A6I4I836"/>
<feature type="transmembrane region" description="Helical" evidence="1">
    <location>
        <begin position="257"/>
        <end position="280"/>
    </location>
</feature>
<feature type="transmembrane region" description="Helical" evidence="1">
    <location>
        <begin position="74"/>
        <end position="95"/>
    </location>
</feature>
<keyword evidence="1" id="KW-0812">Transmembrane</keyword>
<dbReference type="InterPro" id="IPR021280">
    <property type="entry name" value="TMEM260-like"/>
</dbReference>
<dbReference type="PANTHER" id="PTHR16214">
    <property type="entry name" value="TRANSMEMBRANE PROTEIN 260"/>
    <property type="match status" value="1"/>
</dbReference>
<feature type="transmembrane region" description="Helical" evidence="1">
    <location>
        <begin position="176"/>
        <end position="207"/>
    </location>
</feature>
<evidence type="ECO:0000256" key="1">
    <source>
        <dbReference type="SAM" id="Phobius"/>
    </source>
</evidence>
<dbReference type="Proteomes" id="UP000434850">
    <property type="component" value="Unassembled WGS sequence"/>
</dbReference>
<name>A0A6I4I836_9SPHI</name>
<dbReference type="EMBL" id="WQLA01000001">
    <property type="protein sequence ID" value="MVN90208.1"/>
    <property type="molecule type" value="Genomic_DNA"/>
</dbReference>
<gene>
    <name evidence="2" type="ORF">GO816_03630</name>
</gene>
<feature type="transmembrane region" description="Helical" evidence="1">
    <location>
        <begin position="219"/>
        <end position="237"/>
    </location>
</feature>
<comment type="caution">
    <text evidence="2">The sequence shown here is derived from an EMBL/GenBank/DDBJ whole genome shotgun (WGS) entry which is preliminary data.</text>
</comment>
<reference evidence="2 3" key="1">
    <citation type="submission" date="2019-12" db="EMBL/GenBank/DDBJ databases">
        <title>Mucilaginibacter sp. HME9299 genome sequencing and assembly.</title>
        <authorList>
            <person name="Kang H."/>
            <person name="Kim H."/>
            <person name="Joh K."/>
        </authorList>
    </citation>
    <scope>NUCLEOTIDE SEQUENCE [LARGE SCALE GENOMIC DNA]</scope>
    <source>
        <strain evidence="2 3">HME9299</strain>
    </source>
</reference>
<keyword evidence="1" id="KW-1133">Transmembrane helix</keyword>
<keyword evidence="1" id="KW-0472">Membrane</keyword>
<feature type="transmembrane region" description="Helical" evidence="1">
    <location>
        <begin position="331"/>
        <end position="354"/>
    </location>
</feature>
<feature type="transmembrane region" description="Helical" evidence="1">
    <location>
        <begin position="549"/>
        <end position="567"/>
    </location>
</feature>
<sequence>MNFTKTNNLFGWLTFLIAAVTYTLTLEPSTSFWDCGEFIACIYRLQVAHQPGAPLFTMIGKAFSLLSFGDVTKVAYWTNMASALSSAATILFLFWSITMLAKKILVKKAEDLNTTNTILIIGAGLVGALAYTFSDTFWFSAVESEVYAQSSLCTAIVFWAILKFDAHADEPYADRWIIFIAYIMGLSIGVHLLNLLVIPVIALIFYFRRAKNVTTAGTIWAFVIGIVVLGLVLWGLIQYTVKGAAYADLLFVNQFGFSFNSGAIIFYLLVIVTLIAGIFYSVTTSFAALITAVACFVIALTISGGIAGFIAAGVVLAILEYVLKVREKRYSLNMVLICTVFILLGYSSFVMIVVRAKAGTNLNNSDPQDAFALNSYLNRDQYGETPLVYGQYFDGKPVEQTDGATIYRRGATKYEIAGKKLKTKYDHNTLFPRIFDSDARKAGFYRDWLQMSPEETPTMKHNLGFFFSWQIQQMYNRYFLWNFWGRSNDMDGQNDSNGLDGNWTSGLNFGKQLPYSVTESKAYNRLYALPFILGVLGLIYHFTNGKRDAGVVAVLFFFTGLAIVLYLNQNPLQPRERDYAYVGSFYVFAIWIGLGVLFVADLISKALNRKTAGIIATTVCLLAVPVLMAFQEWDDHDRSTKMTPHDMACNYLNSCAPNAILFTYGDNDTYPLWYAQEVEGVRPDVRIVNLSLLGTDWYIRQMKQKMNDSEPLPLSMPNEKFAAGIRDIIYYSDQMDIKDTVELKEVFDFITSDKPEAMVEYDSGTRMNYLPTKQFKLTINADEVVKSGTVPANQKDQIVPAMEWKFNSNYVTKDNLALIDLLAHNNWKRPIYFAITVGNENMMGLDKYMHDEGFAYHLQPLKPDTAANAPEPTNTLIMYNNMMTKYKWGNMKTAKYLDHESVTMFFPIIQKQFNSMIANLQKEGHNDLAIKALKRYEEVMPDNIPFGEIALRKFYLVQNAYQLGQTQLANKWTNQLDDFIKNSLDYNYNVLQNSNGQLSQRDIQLGMYMLNGLMQLTETYHETALNKTLATSFKGYESKFGNVLGGQ</sequence>
<dbReference type="RefSeq" id="WP_157539974.1">
    <property type="nucleotide sequence ID" value="NZ_WQLA01000001.1"/>
</dbReference>
<proteinExistence type="predicted"/>
<feature type="transmembrane region" description="Helical" evidence="1">
    <location>
        <begin position="579"/>
        <end position="600"/>
    </location>
</feature>
<protein>
    <submittedName>
        <fullName evidence="2">DUF2723 domain-containing protein</fullName>
    </submittedName>
</protein>